<keyword evidence="2" id="KW-1185">Reference proteome</keyword>
<comment type="caution">
    <text evidence="1">The sequence shown here is derived from an EMBL/GenBank/DDBJ whole genome shotgun (WGS) entry which is preliminary data.</text>
</comment>
<dbReference type="RefSeq" id="WP_200351978.1">
    <property type="nucleotide sequence ID" value="NZ_BAABHZ010000006.1"/>
</dbReference>
<evidence type="ECO:0000313" key="2">
    <source>
        <dbReference type="Proteomes" id="UP000600139"/>
    </source>
</evidence>
<organism evidence="1 2">
    <name type="scientific">Luteolibacter yonseiensis</name>
    <dbReference type="NCBI Taxonomy" id="1144680"/>
    <lineage>
        <taxon>Bacteria</taxon>
        <taxon>Pseudomonadati</taxon>
        <taxon>Verrucomicrobiota</taxon>
        <taxon>Verrucomicrobiia</taxon>
        <taxon>Verrucomicrobiales</taxon>
        <taxon>Verrucomicrobiaceae</taxon>
        <taxon>Luteolibacter</taxon>
    </lineage>
</organism>
<gene>
    <name evidence="1" type="ORF">JIN84_15645</name>
</gene>
<dbReference type="Proteomes" id="UP000600139">
    <property type="component" value="Unassembled WGS sequence"/>
</dbReference>
<accession>A0A934V8A8</accession>
<reference evidence="1" key="1">
    <citation type="submission" date="2021-01" db="EMBL/GenBank/DDBJ databases">
        <title>Modified the classification status of verrucomicrobia.</title>
        <authorList>
            <person name="Feng X."/>
        </authorList>
    </citation>
    <scope>NUCLEOTIDE SEQUENCE</scope>
    <source>
        <strain evidence="1">JCM 18052</strain>
    </source>
</reference>
<dbReference type="EMBL" id="JAENIK010000011">
    <property type="protein sequence ID" value="MBK1817057.1"/>
    <property type="molecule type" value="Genomic_DNA"/>
</dbReference>
<proteinExistence type="predicted"/>
<protein>
    <submittedName>
        <fullName evidence="1">Uncharacterized protein</fullName>
    </submittedName>
</protein>
<sequence>MHWGDSDYPFTSLVAFVSGHDIGSRGRDQLMPWDFHQFVTGRFGHAYPHGGAGWMTFIEENTSSQEEAFQLFFQLCDEYDQSHPDGETPIPSGHFF</sequence>
<evidence type="ECO:0000313" key="1">
    <source>
        <dbReference type="EMBL" id="MBK1817057.1"/>
    </source>
</evidence>
<dbReference type="AlphaFoldDB" id="A0A934V8A8"/>
<name>A0A934V8A8_9BACT</name>